<feature type="domain" description="Amino acid permease/ SLC12A" evidence="9">
    <location>
        <begin position="85"/>
        <end position="538"/>
    </location>
</feature>
<keyword evidence="11" id="KW-1185">Reference proteome</keyword>
<reference evidence="10 11" key="1">
    <citation type="submission" date="2016-07" db="EMBL/GenBank/DDBJ databases">
        <title>Pervasive Adenine N6-methylation of Active Genes in Fungi.</title>
        <authorList>
            <consortium name="DOE Joint Genome Institute"/>
            <person name="Mondo S.J."/>
            <person name="Dannebaum R.O."/>
            <person name="Kuo R.C."/>
            <person name="Labutti K."/>
            <person name="Haridas S."/>
            <person name="Kuo A."/>
            <person name="Salamov A."/>
            <person name="Ahrendt S.R."/>
            <person name="Lipzen A."/>
            <person name="Sullivan W."/>
            <person name="Andreopoulos W.B."/>
            <person name="Clum A."/>
            <person name="Lindquist E."/>
            <person name="Daum C."/>
            <person name="Ramamoorthy G.K."/>
            <person name="Gryganskyi A."/>
            <person name="Culley D."/>
            <person name="Magnuson J.K."/>
            <person name="James T.Y."/>
            <person name="O'Malley M.A."/>
            <person name="Stajich J.E."/>
            <person name="Spatafora J.W."/>
            <person name="Visel A."/>
            <person name="Grigoriev I.V."/>
        </authorList>
    </citation>
    <scope>NUCLEOTIDE SEQUENCE [LARGE SCALE GENOMIC DNA]</scope>
    <source>
        <strain evidence="10 11">12-1054</strain>
    </source>
</reference>
<feature type="transmembrane region" description="Helical" evidence="8">
    <location>
        <begin position="435"/>
        <end position="458"/>
    </location>
</feature>
<proteinExistence type="predicted"/>
<dbReference type="InterPro" id="IPR004841">
    <property type="entry name" value="AA-permease/SLC12A_dom"/>
</dbReference>
<dbReference type="GO" id="GO:0015171">
    <property type="term" value="F:amino acid transmembrane transporter activity"/>
    <property type="evidence" value="ECO:0007669"/>
    <property type="project" value="TreeGrafter"/>
</dbReference>
<evidence type="ECO:0000256" key="8">
    <source>
        <dbReference type="SAM" id="Phobius"/>
    </source>
</evidence>
<evidence type="ECO:0000256" key="4">
    <source>
        <dbReference type="ARBA" id="ARBA00022692"/>
    </source>
</evidence>
<gene>
    <name evidence="10" type="ORF">BCR37DRAFT_402780</name>
</gene>
<feature type="transmembrane region" description="Helical" evidence="8">
    <location>
        <begin position="347"/>
        <end position="373"/>
    </location>
</feature>
<organism evidence="10 11">
    <name type="scientific">Protomyces lactucae-debilis</name>
    <dbReference type="NCBI Taxonomy" id="2754530"/>
    <lineage>
        <taxon>Eukaryota</taxon>
        <taxon>Fungi</taxon>
        <taxon>Dikarya</taxon>
        <taxon>Ascomycota</taxon>
        <taxon>Taphrinomycotina</taxon>
        <taxon>Taphrinomycetes</taxon>
        <taxon>Taphrinales</taxon>
        <taxon>Protomycetaceae</taxon>
        <taxon>Protomyces</taxon>
    </lineage>
</organism>
<dbReference type="InterPro" id="IPR004840">
    <property type="entry name" value="Amino_acid_permease_CS"/>
</dbReference>
<dbReference type="RefSeq" id="XP_040725227.1">
    <property type="nucleotide sequence ID" value="XM_040871936.1"/>
</dbReference>
<evidence type="ECO:0000259" key="9">
    <source>
        <dbReference type="Pfam" id="PF00324"/>
    </source>
</evidence>
<evidence type="ECO:0000256" key="7">
    <source>
        <dbReference type="ARBA" id="ARBA00023136"/>
    </source>
</evidence>
<dbReference type="AlphaFoldDB" id="A0A1Y2FDW0"/>
<feature type="transmembrane region" description="Helical" evidence="8">
    <location>
        <begin position="405"/>
        <end position="423"/>
    </location>
</feature>
<dbReference type="PANTHER" id="PTHR43341">
    <property type="entry name" value="AMINO ACID PERMEASE"/>
    <property type="match status" value="1"/>
</dbReference>
<evidence type="ECO:0000256" key="6">
    <source>
        <dbReference type="ARBA" id="ARBA00022989"/>
    </source>
</evidence>
<dbReference type="GO" id="GO:0005886">
    <property type="term" value="C:plasma membrane"/>
    <property type="evidence" value="ECO:0007669"/>
    <property type="project" value="UniProtKB-SubCell"/>
</dbReference>
<feature type="transmembrane region" description="Helical" evidence="8">
    <location>
        <begin position="194"/>
        <end position="216"/>
    </location>
</feature>
<dbReference type="Gene3D" id="1.20.1740.10">
    <property type="entry name" value="Amino acid/polyamine transporter I"/>
    <property type="match status" value="1"/>
</dbReference>
<keyword evidence="5" id="KW-0029">Amino-acid transport</keyword>
<sequence>MGNSYELQDKKQDISYEVRVPTDIQMGTITTTPRGFVGRMVDSFKPPLPELPESEEHGEKLGASIEGYDCSSVCSLLLLTYAGRHMQMIAIGGSIGTGLFVGSGKSLVIGGPASVVIAFILIGVMLFNVVHALGELAVMFPIAGSFATYNTRFLDPAWGFAMGYNYAMNWLVVLPLELSAASIVVQYWNVNVNVAVFITLFLIIIVSINLCGVRGYGDAELIFSSIKVLAVTSACIIFVVINVGGTPAGQYLGAKTWSNPGAFNNGFHGLCGVFVNAAFSFGGTELVGLAAAEAANPRRAMPKATKQVFWRITIFYVLSLFLVGLIVPFNDPRLTKGASKAARSPFVIAMQIGGIKVLPSIFNAVILISVLSVGNSSTYGSSRTLAALAKAGQAPKWLGYIDRKGRPMAALGLALFFGLLGYVNASPHGGLIFDWLLAISSLSSFFTWGSICLCHIRFRKAWRIQGHSLKEIPFRAAGGVYGSWFGLIFNILCLVATFYVSIWPPGNGGKTGTLQDFFINYLAVPVILLFYFAYKLIRWKSSAVVRSATMDVTSGRRSLDLAQIEEEELYEAEHPKSAWKKLWSTIC</sequence>
<evidence type="ECO:0000313" key="10">
    <source>
        <dbReference type="EMBL" id="ORY82093.1"/>
    </source>
</evidence>
<feature type="transmembrane region" description="Helical" evidence="8">
    <location>
        <begin position="228"/>
        <end position="246"/>
    </location>
</feature>
<protein>
    <submittedName>
        <fullName evidence="10">Amino acid transporter</fullName>
    </submittedName>
</protein>
<feature type="transmembrane region" description="Helical" evidence="8">
    <location>
        <begin position="517"/>
        <end position="537"/>
    </location>
</feature>
<dbReference type="Proteomes" id="UP000193685">
    <property type="component" value="Unassembled WGS sequence"/>
</dbReference>
<dbReference type="EMBL" id="MCFI01000010">
    <property type="protein sequence ID" value="ORY82093.1"/>
    <property type="molecule type" value="Genomic_DNA"/>
</dbReference>
<feature type="transmembrane region" description="Helical" evidence="8">
    <location>
        <begin position="107"/>
        <end position="130"/>
    </location>
</feature>
<accession>A0A1Y2FDW0</accession>
<comment type="caution">
    <text evidence="10">The sequence shown here is derived from an EMBL/GenBank/DDBJ whole genome shotgun (WGS) entry which is preliminary data.</text>
</comment>
<evidence type="ECO:0000256" key="5">
    <source>
        <dbReference type="ARBA" id="ARBA00022970"/>
    </source>
</evidence>
<keyword evidence="6 8" id="KW-1133">Transmembrane helix</keyword>
<dbReference type="PROSITE" id="PS00218">
    <property type="entry name" value="AMINO_ACID_PERMEASE_1"/>
    <property type="match status" value="1"/>
</dbReference>
<dbReference type="OMA" id="WCTIQAL"/>
<dbReference type="OrthoDB" id="3900342at2759"/>
<comment type="subcellular location">
    <subcellularLocation>
        <location evidence="1">Cell membrane</location>
        <topology evidence="1">Multi-pass membrane protein</topology>
    </subcellularLocation>
</comment>
<feature type="transmembrane region" description="Helical" evidence="8">
    <location>
        <begin position="266"/>
        <end position="287"/>
    </location>
</feature>
<keyword evidence="2" id="KW-0813">Transport</keyword>
<keyword evidence="4 8" id="KW-0812">Transmembrane</keyword>
<feature type="transmembrane region" description="Helical" evidence="8">
    <location>
        <begin position="479"/>
        <end position="502"/>
    </location>
</feature>
<dbReference type="GeneID" id="63788535"/>
<dbReference type="FunFam" id="1.20.1740.10:FF:000017">
    <property type="entry name" value="Amino acid permease"/>
    <property type="match status" value="1"/>
</dbReference>
<dbReference type="STRING" id="56484.A0A1Y2FDW0"/>
<evidence type="ECO:0000256" key="1">
    <source>
        <dbReference type="ARBA" id="ARBA00004651"/>
    </source>
</evidence>
<dbReference type="InterPro" id="IPR050524">
    <property type="entry name" value="APC_YAT"/>
</dbReference>
<keyword evidence="7 8" id="KW-0472">Membrane</keyword>
<feature type="transmembrane region" description="Helical" evidence="8">
    <location>
        <begin position="308"/>
        <end position="327"/>
    </location>
</feature>
<evidence type="ECO:0000256" key="2">
    <source>
        <dbReference type="ARBA" id="ARBA00022448"/>
    </source>
</evidence>
<dbReference type="PANTHER" id="PTHR43341:SF1">
    <property type="entry name" value="GENERAL AMINO-ACID PERMEASE GAP1"/>
    <property type="match status" value="1"/>
</dbReference>
<feature type="transmembrane region" description="Helical" evidence="8">
    <location>
        <begin position="166"/>
        <end position="188"/>
    </location>
</feature>
<keyword evidence="3" id="KW-1003">Cell membrane</keyword>
<dbReference type="Pfam" id="PF00324">
    <property type="entry name" value="AA_permease"/>
    <property type="match status" value="1"/>
</dbReference>
<dbReference type="NCBIfam" id="TIGR00913">
    <property type="entry name" value="2A0310"/>
    <property type="match status" value="1"/>
</dbReference>
<name>A0A1Y2FDW0_PROLT</name>
<evidence type="ECO:0000313" key="11">
    <source>
        <dbReference type="Proteomes" id="UP000193685"/>
    </source>
</evidence>
<dbReference type="InterPro" id="IPR004762">
    <property type="entry name" value="Amino_acid_permease_fungi"/>
</dbReference>
<evidence type="ECO:0000256" key="3">
    <source>
        <dbReference type="ARBA" id="ARBA00022475"/>
    </source>
</evidence>